<dbReference type="InterPro" id="IPR000120">
    <property type="entry name" value="Amidase"/>
</dbReference>
<dbReference type="Pfam" id="PF01425">
    <property type="entry name" value="Amidase"/>
    <property type="match status" value="1"/>
</dbReference>
<dbReference type="EMBL" id="JAADZU010000094">
    <property type="protein sequence ID" value="NDK92019.1"/>
    <property type="molecule type" value="Genomic_DNA"/>
</dbReference>
<dbReference type="PANTHER" id="PTHR11895:SF176">
    <property type="entry name" value="AMIDASE AMID-RELATED"/>
    <property type="match status" value="1"/>
</dbReference>
<evidence type="ECO:0000259" key="2">
    <source>
        <dbReference type="Pfam" id="PF01425"/>
    </source>
</evidence>
<dbReference type="AlphaFoldDB" id="A0A7K3LUY8"/>
<name>A0A7K3LUY8_9ACTN</name>
<feature type="region of interest" description="Disordered" evidence="1">
    <location>
        <begin position="1"/>
        <end position="20"/>
    </location>
</feature>
<evidence type="ECO:0000313" key="3">
    <source>
        <dbReference type="EMBL" id="NDK92019.1"/>
    </source>
</evidence>
<dbReference type="InterPro" id="IPR023631">
    <property type="entry name" value="Amidase_dom"/>
</dbReference>
<dbReference type="PANTHER" id="PTHR11895">
    <property type="entry name" value="TRANSAMIDASE"/>
    <property type="match status" value="1"/>
</dbReference>
<dbReference type="SUPFAM" id="SSF75304">
    <property type="entry name" value="Amidase signature (AS) enzymes"/>
    <property type="match status" value="1"/>
</dbReference>
<sequence length="551" mass="57816">MTAPYYPDLTRGSASSPDELLPAATADMTEVLETSRSSPLPSAPDAPGSEPIDFIAVLHGASVPGRFPGLPVPPTPMRPDVPFHDLGVGELLHAYASGRAAVVDVLSVLRTRWDRTELAPGAVLAVIDGLDELAAEADRRWRSGTARPLEGVFFGVKDMIDVAGAPVTAGSVVTGDRIATRDAVVVARLRAAGAIPALITATTEFACGAPVNARYGVVRNPWDTDRWTGGSSTGSAGALAAGLVPFALGTDTGGSIRVPSALCGLSGLKPTYGLVPRTGVVSLAWSLDHVGPMARCADDLRLVLPHLLGTDAGDATGSPTQVWDQVRSQSLSPDRRPSVGAQRVGVPTRWFTDLCDSGVRQAWHQAIGRLATAGVEIVDVDLPSMRLIHDELTVILTSELASNQEAVADRFADHDLGMQVRIVRGGVPSAVDYLRALRRRAGALRDTIAAFDAGAVDLLITPGVGGVAPELSDLRIEVDGDRIPMQAMIGRNTGPFDYLGLPAVMIPAGTSAGLPVGMQIVGRPWADDAVLGLASVFQTLTTHHQRRFDDR</sequence>
<evidence type="ECO:0000313" key="4">
    <source>
        <dbReference type="Proteomes" id="UP000466307"/>
    </source>
</evidence>
<dbReference type="RefSeq" id="WP_053777342.1">
    <property type="nucleotide sequence ID" value="NZ_JAADZU010000094.1"/>
</dbReference>
<accession>A0A7K3LUY8</accession>
<reference evidence="3 4" key="1">
    <citation type="submission" date="2020-01" db="EMBL/GenBank/DDBJ databases">
        <title>Investigation of new actinobacteria for the biodesulphurisation of diesel fuel.</title>
        <authorList>
            <person name="Athi Narayanan S.M."/>
        </authorList>
    </citation>
    <scope>NUCLEOTIDE SEQUENCE [LARGE SCALE GENOMIC DNA]</scope>
    <source>
        <strain evidence="3 4">213E</strain>
    </source>
</reference>
<dbReference type="InterPro" id="IPR036928">
    <property type="entry name" value="AS_sf"/>
</dbReference>
<comment type="caution">
    <text evidence="3">The sequence shown here is derived from an EMBL/GenBank/DDBJ whole genome shotgun (WGS) entry which is preliminary data.</text>
</comment>
<gene>
    <name evidence="3" type="ORF">GYA93_20955</name>
</gene>
<protein>
    <submittedName>
        <fullName evidence="3">Amidase</fullName>
    </submittedName>
</protein>
<feature type="domain" description="Amidase" evidence="2">
    <location>
        <begin position="123"/>
        <end position="531"/>
    </location>
</feature>
<proteinExistence type="predicted"/>
<dbReference type="Proteomes" id="UP000466307">
    <property type="component" value="Unassembled WGS sequence"/>
</dbReference>
<dbReference type="Gene3D" id="3.90.1300.10">
    <property type="entry name" value="Amidase signature (AS) domain"/>
    <property type="match status" value="1"/>
</dbReference>
<evidence type="ECO:0000256" key="1">
    <source>
        <dbReference type="SAM" id="MobiDB-lite"/>
    </source>
</evidence>
<dbReference type="GO" id="GO:0003824">
    <property type="term" value="F:catalytic activity"/>
    <property type="evidence" value="ECO:0007669"/>
    <property type="project" value="InterPro"/>
</dbReference>
<organism evidence="3 4">
    <name type="scientific">Gordonia desulfuricans</name>
    <dbReference type="NCBI Taxonomy" id="89051"/>
    <lineage>
        <taxon>Bacteria</taxon>
        <taxon>Bacillati</taxon>
        <taxon>Actinomycetota</taxon>
        <taxon>Actinomycetes</taxon>
        <taxon>Mycobacteriales</taxon>
        <taxon>Gordoniaceae</taxon>
        <taxon>Gordonia</taxon>
    </lineage>
</organism>
<keyword evidence="4" id="KW-1185">Reference proteome</keyword>